<proteinExistence type="predicted"/>
<dbReference type="Proteomes" id="UP000009286">
    <property type="component" value="Chromosome"/>
</dbReference>
<dbReference type="EMBL" id="CP002382">
    <property type="protein sequence ID" value="AEP10743.1"/>
    <property type="molecule type" value="Genomic_DNA"/>
</dbReference>
<dbReference type="OrthoDB" id="9818197at2"/>
<evidence type="ECO:0000313" key="2">
    <source>
        <dbReference type="EMBL" id="AEP10743.1"/>
    </source>
</evidence>
<dbReference type="RefSeq" id="WP_014103966.1">
    <property type="nucleotide sequence ID" value="NC_016026.1"/>
</dbReference>
<accession>G2KNU8</accession>
<dbReference type="AlphaFoldDB" id="G2KNU8"/>
<dbReference type="HOGENOM" id="CLU_849436_0_0_5"/>
<reference evidence="2 3" key="1">
    <citation type="journal article" date="2011" name="BMC Genomics">
        <title>Genomic insights into an obligate epibiotic bacterial predator: Micavibrio aeruginosavorus ARL-13.</title>
        <authorList>
            <person name="Wang Z."/>
            <person name="Kadouri D."/>
            <person name="Wu M."/>
        </authorList>
    </citation>
    <scope>NUCLEOTIDE SEQUENCE [LARGE SCALE GENOMIC DNA]</scope>
    <source>
        <strain evidence="2 3">ARL-13</strain>
    </source>
</reference>
<sequence length="333" mass="34317">MSQRAEFQIQVLERLGVPLMTAVGSVSARMGVAPDMRADATRLAELISRTVQMSVSLSESMDIRDDQGQADGLRLALAGLSAPLVAGAYEMTGHVPAEGDIGRLASTLGAVLAFADNFTPAADATARLNALEAGPYTGGPDEPQIHIQALFALVPVVQAIGVYSFGRPEKKLVQDVSATVLDRATAMCGRMLGPNATLAQKKKAELSIVRALCLLYAQCHAMETSRLMMMDDASRNAMIQQSGGQVPMDAVWAAFDRGAEMLTLTAEAVVPGAGAASGGASVPRPSASVMTPPVTAPAAAPVKAPAEPPANPTGSPMGFFAGKKAASGEDTGE</sequence>
<feature type="region of interest" description="Disordered" evidence="1">
    <location>
        <begin position="274"/>
        <end position="333"/>
    </location>
</feature>
<dbReference type="KEGG" id="mai:MICA_2441"/>
<name>G2KNU8_MICAA</name>
<gene>
    <name evidence="2" type="ordered locus">MICA_2441</name>
</gene>
<organism evidence="2 3">
    <name type="scientific">Micavibrio aeruginosavorus (strain ARL-13)</name>
    <dbReference type="NCBI Taxonomy" id="856793"/>
    <lineage>
        <taxon>Bacteria</taxon>
        <taxon>Pseudomonadati</taxon>
        <taxon>Bdellovibrionota</taxon>
        <taxon>Bdellovibrionia</taxon>
        <taxon>Bdellovibrionales</taxon>
        <taxon>Pseudobdellovibrionaceae</taxon>
        <taxon>Micavibrio</taxon>
    </lineage>
</organism>
<evidence type="ECO:0000313" key="3">
    <source>
        <dbReference type="Proteomes" id="UP000009286"/>
    </source>
</evidence>
<evidence type="ECO:0000256" key="1">
    <source>
        <dbReference type="SAM" id="MobiDB-lite"/>
    </source>
</evidence>
<dbReference type="STRING" id="856793.MICA_2441"/>
<keyword evidence="3" id="KW-1185">Reference proteome</keyword>
<protein>
    <submittedName>
        <fullName evidence="2">Uncharacterized protein</fullName>
    </submittedName>
</protein>
<feature type="compositionally biased region" description="Low complexity" evidence="1">
    <location>
        <begin position="274"/>
        <end position="305"/>
    </location>
</feature>